<dbReference type="EMBL" id="BRYB01001775">
    <property type="protein sequence ID" value="GMI33466.1"/>
    <property type="molecule type" value="Genomic_DNA"/>
</dbReference>
<reference evidence="6 7" key="1">
    <citation type="journal article" date="2023" name="Commun. Biol.">
        <title>Genome analysis of Parmales, the sister group of diatoms, reveals the evolutionary specialization of diatoms from phago-mixotrophs to photoautotrophs.</title>
        <authorList>
            <person name="Ban H."/>
            <person name="Sato S."/>
            <person name="Yoshikawa S."/>
            <person name="Yamada K."/>
            <person name="Nakamura Y."/>
            <person name="Ichinomiya M."/>
            <person name="Sato N."/>
            <person name="Blanc-Mathieu R."/>
            <person name="Endo H."/>
            <person name="Kuwata A."/>
            <person name="Ogata H."/>
        </authorList>
    </citation>
    <scope>NUCLEOTIDE SEQUENCE [LARGE SCALE GENOMIC DNA]</scope>
</reference>
<protein>
    <recommendedName>
        <fullName evidence="5">Threonine synthase N-terminal domain-containing protein</fullName>
    </recommendedName>
</protein>
<sequence length="506" mass="54654">MPDATRSTLNVTRYMSTRSPAATYSFKEAVTSGYAPDRGLFVPAGPLPLFSPSRLEELREMSFDDLAFAVLRRFIPPLEVPDSDLVSILSKCYSPFSSASRVEVVKPGSCPALISELFHGPTYCFKDLGLSVTCNLISHFTPPTSPAVKTLCVSTTGDTGPAAVAAVVSSGNPNLRIIAFYPRGQISPFQRSQMVKYSSSPQVSVVEFDGGGDDMDAPLKGLQSDPECTAAGICGANSYNIGRPLAQLVQFFWTVFRSQDALSLPTSTPIDIVIPAGALGNTTACFLAKQTGLPVGKITCSTNANDITHRCFSTGDFSKSAAMEMTLSDAINIQVPYNMERILFYASGMDHDLIRQWYANMEETGAIQIPPDFLAKLREVFGSARVDDDRMCRALRDFHAKHDGYLCCPHTAVAVAAAEDLGYLREGAPPCAIMATASPCKFEKAVTTAVGEEKWLAYREGPKYPKEAEGGGDLAGVFERGGDDKETNALWMARTKKMLLEGLSEN</sequence>
<dbReference type="InterPro" id="IPR004450">
    <property type="entry name" value="Thr_synthase-like"/>
</dbReference>
<evidence type="ECO:0000256" key="4">
    <source>
        <dbReference type="ARBA" id="ARBA00023239"/>
    </source>
</evidence>
<evidence type="ECO:0000256" key="2">
    <source>
        <dbReference type="ARBA" id="ARBA00005517"/>
    </source>
</evidence>
<evidence type="ECO:0000313" key="7">
    <source>
        <dbReference type="Proteomes" id="UP001165060"/>
    </source>
</evidence>
<evidence type="ECO:0000256" key="3">
    <source>
        <dbReference type="ARBA" id="ARBA00022898"/>
    </source>
</evidence>
<comment type="caution">
    <text evidence="6">The sequence shown here is derived from an EMBL/GenBank/DDBJ whole genome shotgun (WGS) entry which is preliminary data.</text>
</comment>
<gene>
    <name evidence="6" type="ORF">TeGR_g12471</name>
</gene>
<comment type="cofactor">
    <cofactor evidence="1">
        <name>pyridoxal 5'-phosphate</name>
        <dbReference type="ChEBI" id="CHEBI:597326"/>
    </cofactor>
</comment>
<evidence type="ECO:0000256" key="1">
    <source>
        <dbReference type="ARBA" id="ARBA00001933"/>
    </source>
</evidence>
<dbReference type="Gene3D" id="3.40.50.1100">
    <property type="match status" value="2"/>
</dbReference>
<dbReference type="NCBIfam" id="TIGR00260">
    <property type="entry name" value="thrC"/>
    <property type="match status" value="1"/>
</dbReference>
<dbReference type="Proteomes" id="UP001165060">
    <property type="component" value="Unassembled WGS sequence"/>
</dbReference>
<accession>A0ABQ6MU80</accession>
<name>A0ABQ6MU80_9STRA</name>
<dbReference type="PANTHER" id="PTHR42690">
    <property type="entry name" value="THREONINE SYNTHASE FAMILY MEMBER"/>
    <property type="match status" value="1"/>
</dbReference>
<dbReference type="SUPFAM" id="SSF53686">
    <property type="entry name" value="Tryptophan synthase beta subunit-like PLP-dependent enzymes"/>
    <property type="match status" value="1"/>
</dbReference>
<dbReference type="InterPro" id="IPR029144">
    <property type="entry name" value="Thr_synth_N"/>
</dbReference>
<dbReference type="PANTHER" id="PTHR42690:SF1">
    <property type="entry name" value="THREONINE SYNTHASE-LIKE 2"/>
    <property type="match status" value="1"/>
</dbReference>
<feature type="domain" description="Threonine synthase N-terminal" evidence="5">
    <location>
        <begin position="13"/>
        <end position="93"/>
    </location>
</feature>
<evidence type="ECO:0000313" key="6">
    <source>
        <dbReference type="EMBL" id="GMI33466.1"/>
    </source>
</evidence>
<dbReference type="InterPro" id="IPR051166">
    <property type="entry name" value="Threonine_Synthase"/>
</dbReference>
<proteinExistence type="inferred from homology"/>
<keyword evidence="3" id="KW-0663">Pyridoxal phosphate</keyword>
<dbReference type="Pfam" id="PF24857">
    <property type="entry name" value="THR4_C"/>
    <property type="match status" value="1"/>
</dbReference>
<keyword evidence="7" id="KW-1185">Reference proteome</keyword>
<comment type="similarity">
    <text evidence="2">Belongs to the threonine synthase family.</text>
</comment>
<evidence type="ECO:0000259" key="5">
    <source>
        <dbReference type="Pfam" id="PF14821"/>
    </source>
</evidence>
<dbReference type="InterPro" id="IPR036052">
    <property type="entry name" value="TrpB-like_PALP_sf"/>
</dbReference>
<dbReference type="InterPro" id="IPR037158">
    <property type="entry name" value="Thr_synth_N_sf"/>
</dbReference>
<dbReference type="Pfam" id="PF14821">
    <property type="entry name" value="Thr_synth_N"/>
    <property type="match status" value="1"/>
</dbReference>
<dbReference type="Gene3D" id="3.90.1380.10">
    <property type="entry name" value="Threonine synthase, N-terminal domain"/>
    <property type="match status" value="1"/>
</dbReference>
<keyword evidence="4" id="KW-0456">Lyase</keyword>
<organism evidence="6 7">
    <name type="scientific">Tetraparma gracilis</name>
    <dbReference type="NCBI Taxonomy" id="2962635"/>
    <lineage>
        <taxon>Eukaryota</taxon>
        <taxon>Sar</taxon>
        <taxon>Stramenopiles</taxon>
        <taxon>Ochrophyta</taxon>
        <taxon>Bolidophyceae</taxon>
        <taxon>Parmales</taxon>
        <taxon>Triparmaceae</taxon>
        <taxon>Tetraparma</taxon>
    </lineage>
</organism>